<keyword evidence="3" id="KW-0804">Transcription</keyword>
<dbReference type="SUPFAM" id="SSF46689">
    <property type="entry name" value="Homeodomain-like"/>
    <property type="match status" value="2"/>
</dbReference>
<dbReference type="InterPro" id="IPR009057">
    <property type="entry name" value="Homeodomain-like_sf"/>
</dbReference>
<dbReference type="GO" id="GO:0003700">
    <property type="term" value="F:DNA-binding transcription factor activity"/>
    <property type="evidence" value="ECO:0007669"/>
    <property type="project" value="InterPro"/>
</dbReference>
<keyword evidence="2" id="KW-0238">DNA-binding</keyword>
<dbReference type="Proteomes" id="UP000031671">
    <property type="component" value="Unassembled WGS sequence"/>
</dbReference>
<dbReference type="GO" id="GO:0043565">
    <property type="term" value="F:sequence-specific DNA binding"/>
    <property type="evidence" value="ECO:0007669"/>
    <property type="project" value="InterPro"/>
</dbReference>
<reference evidence="5 6" key="1">
    <citation type="submission" date="2015-01" db="EMBL/GenBank/DDBJ databases">
        <title>Vibrio sp. C1 JCM 19231 whole genome shotgun sequence.</title>
        <authorList>
            <person name="Sawabe T."/>
            <person name="Meirelles P."/>
            <person name="Feng G."/>
            <person name="Sayaka M."/>
            <person name="Hattori M."/>
            <person name="Ohkuma M."/>
        </authorList>
    </citation>
    <scope>NUCLEOTIDE SEQUENCE [LARGE SCALE GENOMIC DNA]</scope>
    <source>
        <strain evidence="6">JCM 19231</strain>
    </source>
</reference>
<evidence type="ECO:0000256" key="2">
    <source>
        <dbReference type="ARBA" id="ARBA00023125"/>
    </source>
</evidence>
<dbReference type="InterPro" id="IPR020449">
    <property type="entry name" value="Tscrpt_reg_AraC-type_HTH"/>
</dbReference>
<evidence type="ECO:0000256" key="1">
    <source>
        <dbReference type="ARBA" id="ARBA00023015"/>
    </source>
</evidence>
<dbReference type="SMART" id="SM00342">
    <property type="entry name" value="HTH_ARAC"/>
    <property type="match status" value="1"/>
</dbReference>
<accession>A0A0B8NM25</accession>
<evidence type="ECO:0000313" key="6">
    <source>
        <dbReference type="Proteomes" id="UP000031671"/>
    </source>
</evidence>
<evidence type="ECO:0000313" key="5">
    <source>
        <dbReference type="EMBL" id="GAM55116.1"/>
    </source>
</evidence>
<comment type="caution">
    <text evidence="5">The sequence shown here is derived from an EMBL/GenBank/DDBJ whole genome shotgun (WGS) entry which is preliminary data.</text>
</comment>
<dbReference type="InterPro" id="IPR018060">
    <property type="entry name" value="HTH_AraC"/>
</dbReference>
<sequence>MVIHFHSEFLSAFPEFKATRELLDLAKLGLRFDDMPLAIKENLLDIENLEPPLQMVRMLTVLHELVQESQRHAPKVLSSVKFTKYDIEKQRYEKLNRVLAFIHDNKGESLSVDTVASHANMTSPAFCRWFKKSMSISFLTYLNNVRIEDACRLLINSQQQIGQIAIETGFDSLSSFNRNFLKLKGCSPSEYRKSVQTPA</sequence>
<dbReference type="PANTHER" id="PTHR43280">
    <property type="entry name" value="ARAC-FAMILY TRANSCRIPTIONAL REGULATOR"/>
    <property type="match status" value="1"/>
</dbReference>
<name>A0A0B8NM25_9VIBR</name>
<gene>
    <name evidence="5" type="ORF">JCM19231_1932</name>
</gene>
<organism evidence="5 6">
    <name type="scientific">Vibrio ishigakensis</name>
    <dbReference type="NCBI Taxonomy" id="1481914"/>
    <lineage>
        <taxon>Bacteria</taxon>
        <taxon>Pseudomonadati</taxon>
        <taxon>Pseudomonadota</taxon>
        <taxon>Gammaproteobacteria</taxon>
        <taxon>Vibrionales</taxon>
        <taxon>Vibrionaceae</taxon>
        <taxon>Vibrio</taxon>
    </lineage>
</organism>
<dbReference type="PROSITE" id="PS01124">
    <property type="entry name" value="HTH_ARAC_FAMILY_2"/>
    <property type="match status" value="1"/>
</dbReference>
<dbReference type="InterPro" id="IPR018062">
    <property type="entry name" value="HTH_AraC-typ_CS"/>
</dbReference>
<proteinExistence type="predicted"/>
<dbReference type="PROSITE" id="PS00041">
    <property type="entry name" value="HTH_ARAC_FAMILY_1"/>
    <property type="match status" value="1"/>
</dbReference>
<dbReference type="AlphaFoldDB" id="A0A0B8NM25"/>
<dbReference type="Gene3D" id="1.10.10.60">
    <property type="entry name" value="Homeodomain-like"/>
    <property type="match status" value="2"/>
</dbReference>
<dbReference type="PANTHER" id="PTHR43280:SF27">
    <property type="entry name" value="TRANSCRIPTIONAL REGULATOR MTLR"/>
    <property type="match status" value="1"/>
</dbReference>
<reference evidence="5 6" key="2">
    <citation type="submission" date="2015-01" db="EMBL/GenBank/DDBJ databases">
        <authorList>
            <consortium name="NBRP consortium"/>
            <person name="Sawabe T."/>
            <person name="Meirelles P."/>
            <person name="Feng G."/>
            <person name="Sayaka M."/>
            <person name="Hattori M."/>
            <person name="Ohkuma M."/>
        </authorList>
    </citation>
    <scope>NUCLEOTIDE SEQUENCE [LARGE SCALE GENOMIC DNA]</scope>
    <source>
        <strain evidence="6">JCM 19231</strain>
    </source>
</reference>
<dbReference type="EMBL" id="BBRZ01000010">
    <property type="protein sequence ID" value="GAM55116.1"/>
    <property type="molecule type" value="Genomic_DNA"/>
</dbReference>
<keyword evidence="1" id="KW-0805">Transcription regulation</keyword>
<dbReference type="Pfam" id="PF12833">
    <property type="entry name" value="HTH_18"/>
    <property type="match status" value="1"/>
</dbReference>
<protein>
    <submittedName>
        <fullName evidence="5">Transcriptional regulator, araC family</fullName>
    </submittedName>
</protein>
<keyword evidence="6" id="KW-1185">Reference proteome</keyword>
<dbReference type="PRINTS" id="PR00032">
    <property type="entry name" value="HTHARAC"/>
</dbReference>
<evidence type="ECO:0000256" key="3">
    <source>
        <dbReference type="ARBA" id="ARBA00023163"/>
    </source>
</evidence>
<feature type="domain" description="HTH araC/xylS-type" evidence="4">
    <location>
        <begin position="96"/>
        <end position="194"/>
    </location>
</feature>
<evidence type="ECO:0000259" key="4">
    <source>
        <dbReference type="PROSITE" id="PS01124"/>
    </source>
</evidence>